<dbReference type="InterPro" id="IPR011706">
    <property type="entry name" value="Cu-oxidase_C"/>
</dbReference>
<keyword evidence="3" id="KW-0812">Transmembrane</keyword>
<dbReference type="InterPro" id="IPR008972">
    <property type="entry name" value="Cupredoxin"/>
</dbReference>
<keyword evidence="3" id="KW-1133">Transmembrane helix</keyword>
<dbReference type="AlphaFoldDB" id="A0AAU9RMR4"/>
<dbReference type="PANTHER" id="PTHR11709">
    <property type="entry name" value="MULTI-COPPER OXIDASE"/>
    <property type="match status" value="1"/>
</dbReference>
<evidence type="ECO:0000259" key="4">
    <source>
        <dbReference type="Pfam" id="PF00394"/>
    </source>
</evidence>
<evidence type="ECO:0000313" key="7">
    <source>
        <dbReference type="EMBL" id="CAH2043155.1"/>
    </source>
</evidence>
<evidence type="ECO:0000259" key="6">
    <source>
        <dbReference type="Pfam" id="PF07732"/>
    </source>
</evidence>
<reference evidence="7 8" key="1">
    <citation type="submission" date="2022-03" db="EMBL/GenBank/DDBJ databases">
        <authorList>
            <person name="Nunn A."/>
            <person name="Chopra R."/>
            <person name="Nunn A."/>
            <person name="Contreras Garrido A."/>
        </authorList>
    </citation>
    <scope>NUCLEOTIDE SEQUENCE [LARGE SCALE GENOMIC DNA]</scope>
</reference>
<dbReference type="Proteomes" id="UP000836841">
    <property type="component" value="Chromosome 2"/>
</dbReference>
<name>A0AAU9RMR4_THLAR</name>
<comment type="similarity">
    <text evidence="1">Belongs to the multicopper oxidase family.</text>
</comment>
<dbReference type="InterPro" id="IPR034273">
    <property type="entry name" value="CuRO_1_AAO-like"/>
</dbReference>
<protein>
    <submittedName>
        <fullName evidence="7">Uncharacterized protein</fullName>
    </submittedName>
</protein>
<dbReference type="PANTHER" id="PTHR11709:SF115">
    <property type="entry name" value="OS07G0119400 PROTEIN"/>
    <property type="match status" value="1"/>
</dbReference>
<dbReference type="EMBL" id="OU466858">
    <property type="protein sequence ID" value="CAH2043155.1"/>
    <property type="molecule type" value="Genomic_DNA"/>
</dbReference>
<sequence length="590" mass="65597">PPLLLFLSLTYVTPQLSLSNCIFIYNKSFELSSVSCLYHYSFREALKMASRTSISLLHLLLLGALALLSSLVIVKGESPYKFYTWTVTYGIISPLGVPQQVILINGQFPGPKLDVVTNDNIILNLINKLDQPFLLTWNGIKQRKNSWQDGVLGTNCPIQPNSNFTYKFQTKDQIGTYNYFPSTAFHKAAGGFGAINVYARPGIPIPYPLPVADFTLLIGDWFKTNHKTLQQRLDSGGTLPFPDGLLINGQTQTTITGDQGKSYMLRISNVGLASSFNFRIQGHTMRVVEVEGSHVIQNDYESLDVHVGQSLSLLVTLNQTAKDYYFVASSRFLKSKLSVTGLLRYSNSRVPASGALPAPPPGELVWSMRQARTFKWNLTANAARPNPQGSFHYGKINTTRSFVFSNSAPLINGKQRYAVNGVSYVNSETPLKLADHFGIGGVFSTNAIQSAPSSSPATVATSVVQTSLHDFLEIVFQNSEESMQSWHLDGYDFWVVGFGSGQWTPAKRPLYNLADALTRHTTQVYPNSWTAILVSLDNQGMWNMRSAIWERQYSGQQFYLKVWNPEQSLANEYNPPDNLLLCGKAIGRHL</sequence>
<evidence type="ECO:0000259" key="5">
    <source>
        <dbReference type="Pfam" id="PF07731"/>
    </source>
</evidence>
<gene>
    <name evidence="7" type="ORF">TAV2_LOCUS6108</name>
</gene>
<dbReference type="Pfam" id="PF00394">
    <property type="entry name" value="Cu-oxidase"/>
    <property type="match status" value="1"/>
</dbReference>
<evidence type="ECO:0000256" key="1">
    <source>
        <dbReference type="ARBA" id="ARBA00010609"/>
    </source>
</evidence>
<dbReference type="FunFam" id="2.60.40.420:FF:000016">
    <property type="entry name" value="Monocopper oxidase-like protein"/>
    <property type="match status" value="1"/>
</dbReference>
<keyword evidence="8" id="KW-1185">Reference proteome</keyword>
<dbReference type="FunFam" id="2.60.40.420:FF:000012">
    <property type="entry name" value="Monocopper oxidase-like protein"/>
    <property type="match status" value="1"/>
</dbReference>
<evidence type="ECO:0000256" key="2">
    <source>
        <dbReference type="ARBA" id="ARBA00023180"/>
    </source>
</evidence>
<dbReference type="Gene3D" id="2.60.40.420">
    <property type="entry name" value="Cupredoxins - blue copper proteins"/>
    <property type="match status" value="3"/>
</dbReference>
<dbReference type="InterPro" id="IPR045087">
    <property type="entry name" value="Cu-oxidase_fam"/>
</dbReference>
<dbReference type="GO" id="GO:0005507">
    <property type="term" value="F:copper ion binding"/>
    <property type="evidence" value="ECO:0007669"/>
    <property type="project" value="InterPro"/>
</dbReference>
<evidence type="ECO:0000313" key="8">
    <source>
        <dbReference type="Proteomes" id="UP000836841"/>
    </source>
</evidence>
<feature type="domain" description="Plastocyanin-like" evidence="4">
    <location>
        <begin position="213"/>
        <end position="347"/>
    </location>
</feature>
<dbReference type="FunFam" id="2.60.40.420:FF:000077">
    <property type="entry name" value="SKU5 similar 17"/>
    <property type="match status" value="1"/>
</dbReference>
<dbReference type="CDD" id="cd13846">
    <property type="entry name" value="CuRO_1_AAO_like_1"/>
    <property type="match status" value="1"/>
</dbReference>
<dbReference type="GO" id="GO:0016491">
    <property type="term" value="F:oxidoreductase activity"/>
    <property type="evidence" value="ECO:0007669"/>
    <property type="project" value="InterPro"/>
</dbReference>
<dbReference type="InterPro" id="IPR001117">
    <property type="entry name" value="Cu-oxidase_2nd"/>
</dbReference>
<dbReference type="SUPFAM" id="SSF49503">
    <property type="entry name" value="Cupredoxins"/>
    <property type="match status" value="3"/>
</dbReference>
<dbReference type="Pfam" id="PF07732">
    <property type="entry name" value="Cu-oxidase_3"/>
    <property type="match status" value="1"/>
</dbReference>
<evidence type="ECO:0000256" key="3">
    <source>
        <dbReference type="SAM" id="Phobius"/>
    </source>
</evidence>
<feature type="domain" description="Plastocyanin-like" evidence="6">
    <location>
        <begin position="87"/>
        <end position="200"/>
    </location>
</feature>
<feature type="domain" description="Plastocyanin-like" evidence="5">
    <location>
        <begin position="429"/>
        <end position="567"/>
    </location>
</feature>
<feature type="non-terminal residue" evidence="7">
    <location>
        <position position="1"/>
    </location>
</feature>
<keyword evidence="3" id="KW-0472">Membrane</keyword>
<dbReference type="Pfam" id="PF07731">
    <property type="entry name" value="Cu-oxidase_2"/>
    <property type="match status" value="1"/>
</dbReference>
<proteinExistence type="inferred from homology"/>
<organism evidence="7 8">
    <name type="scientific">Thlaspi arvense</name>
    <name type="common">Field penny-cress</name>
    <dbReference type="NCBI Taxonomy" id="13288"/>
    <lineage>
        <taxon>Eukaryota</taxon>
        <taxon>Viridiplantae</taxon>
        <taxon>Streptophyta</taxon>
        <taxon>Embryophyta</taxon>
        <taxon>Tracheophyta</taxon>
        <taxon>Spermatophyta</taxon>
        <taxon>Magnoliopsida</taxon>
        <taxon>eudicotyledons</taxon>
        <taxon>Gunneridae</taxon>
        <taxon>Pentapetalae</taxon>
        <taxon>rosids</taxon>
        <taxon>malvids</taxon>
        <taxon>Brassicales</taxon>
        <taxon>Brassicaceae</taxon>
        <taxon>Thlaspideae</taxon>
        <taxon>Thlaspi</taxon>
    </lineage>
</organism>
<dbReference type="InterPro" id="IPR011707">
    <property type="entry name" value="Cu-oxidase-like_N"/>
</dbReference>
<keyword evidence="2" id="KW-0325">Glycoprotein</keyword>
<accession>A0AAU9RMR4</accession>
<feature type="transmembrane region" description="Helical" evidence="3">
    <location>
        <begin position="56"/>
        <end position="74"/>
    </location>
</feature>